<dbReference type="GO" id="GO:0016787">
    <property type="term" value="F:hydrolase activity"/>
    <property type="evidence" value="ECO:0007669"/>
    <property type="project" value="UniProtKB-KW"/>
</dbReference>
<evidence type="ECO:0000313" key="4">
    <source>
        <dbReference type="EMBL" id="ANM86406.1"/>
    </source>
</evidence>
<dbReference type="AlphaFoldDB" id="A0A1Z1C474"/>
<dbReference type="PANTHER" id="PTHR48070:SF3">
    <property type="entry name" value="ESTERASE DBAE-RELATED"/>
    <property type="match status" value="1"/>
</dbReference>
<sequence>MLETEDRTLHLPRILCLHGGGSNARIFRAQCRVIRAELRNRFRLCFAEAPFYSQPGPDVVSVYKEYGPFRRWLRSGPEHPEIDPRTATRMVDESLHAAMKEDDNQGAMGEWVGLLGFSQGAKMCASLLFRQQKRAEKLGKHRAGSNFRFAVLMAGRGPIVSLDPDLVMNPALIDASQVGLSHYPDRKCLEKGEHILRLPTIHVHGRQDQGLELHRRLRDEYCDEGARWVEWDGKHRVPIKTKDVAALVQQIYIVAKEVGVSMM</sequence>
<dbReference type="InterPro" id="IPR050593">
    <property type="entry name" value="LovG"/>
</dbReference>
<dbReference type="GO" id="GO:0005737">
    <property type="term" value="C:cytoplasm"/>
    <property type="evidence" value="ECO:0007669"/>
    <property type="project" value="TreeGrafter"/>
</dbReference>
<protein>
    <submittedName>
        <fullName evidence="4">Putative hydrolase</fullName>
    </submittedName>
</protein>
<feature type="domain" description="Serine hydrolase" evidence="3">
    <location>
        <begin position="12"/>
        <end position="244"/>
    </location>
</feature>
<dbReference type="PANTHER" id="PTHR48070">
    <property type="entry name" value="ESTERASE OVCA2"/>
    <property type="match status" value="1"/>
</dbReference>
<evidence type="ECO:0000313" key="5">
    <source>
        <dbReference type="EMBL" id="AUW31108.1"/>
    </source>
</evidence>
<organism evidence="4">
    <name type="scientific">Cladonia uncialis subsp. uncialis</name>
    <dbReference type="NCBI Taxonomy" id="180999"/>
    <lineage>
        <taxon>Eukaryota</taxon>
        <taxon>Fungi</taxon>
        <taxon>Dikarya</taxon>
        <taxon>Ascomycota</taxon>
        <taxon>Pezizomycotina</taxon>
        <taxon>Lecanoromycetes</taxon>
        <taxon>OSLEUM clade</taxon>
        <taxon>Lecanoromycetidae</taxon>
        <taxon>Lecanorales</taxon>
        <taxon>Lecanorineae</taxon>
        <taxon>Cladoniaceae</taxon>
        <taxon>Cladonia</taxon>
    </lineage>
</organism>
<dbReference type="InterPro" id="IPR005645">
    <property type="entry name" value="FSH-like_dom"/>
</dbReference>
<comment type="similarity">
    <text evidence="1">Belongs to the LovG family.</text>
</comment>
<dbReference type="InterPro" id="IPR029058">
    <property type="entry name" value="AB_hydrolase_fold"/>
</dbReference>
<dbReference type="Gene3D" id="3.40.50.1820">
    <property type="entry name" value="alpha/beta hydrolase"/>
    <property type="match status" value="1"/>
</dbReference>
<dbReference type="EMBL" id="MG777491">
    <property type="protein sequence ID" value="AUW31108.1"/>
    <property type="molecule type" value="Genomic_DNA"/>
</dbReference>
<dbReference type="GO" id="GO:0044550">
    <property type="term" value="P:secondary metabolite biosynthetic process"/>
    <property type="evidence" value="ECO:0007669"/>
    <property type="project" value="TreeGrafter"/>
</dbReference>
<dbReference type="EMBL" id="KX264255">
    <property type="protein sequence ID" value="ANM86406.1"/>
    <property type="molecule type" value="Genomic_DNA"/>
</dbReference>
<evidence type="ECO:0000256" key="1">
    <source>
        <dbReference type="ARBA" id="ARBA00005863"/>
    </source>
</evidence>
<name>A0A1Z1C474_CLAUC</name>
<reference evidence="5" key="2">
    <citation type="submission" date="2017-12" db="EMBL/GenBank/DDBJ databases">
        <title>Genome Sequencing Reveals a Rich Biosynthetic Potential.</title>
        <authorList>
            <person name="Bertrand R.L."/>
            <person name="Abdel-Hameed M.E."/>
            <person name="Sorensen J.L."/>
        </authorList>
    </citation>
    <scope>NUCLEOTIDE SEQUENCE</scope>
</reference>
<keyword evidence="2 4" id="KW-0378">Hydrolase</keyword>
<proteinExistence type="inferred from homology"/>
<dbReference type="Pfam" id="PF03959">
    <property type="entry name" value="FSH1"/>
    <property type="match status" value="1"/>
</dbReference>
<dbReference type="GO" id="GO:0005634">
    <property type="term" value="C:nucleus"/>
    <property type="evidence" value="ECO:0007669"/>
    <property type="project" value="TreeGrafter"/>
</dbReference>
<evidence type="ECO:0000259" key="3">
    <source>
        <dbReference type="Pfam" id="PF03959"/>
    </source>
</evidence>
<dbReference type="SUPFAM" id="SSF53474">
    <property type="entry name" value="alpha/beta-Hydrolases"/>
    <property type="match status" value="1"/>
</dbReference>
<reference evidence="4" key="1">
    <citation type="submission" date="2016-05" db="EMBL/GenBank/DDBJ databases">
        <title>Lichen genome sequencing reveals its rich biosynthetic potential.</title>
        <authorList>
            <person name="Bertrand R.L."/>
            <person name="Abdel-Hameed M."/>
            <person name="Sorensen J.L."/>
        </authorList>
    </citation>
    <scope>NUCLEOTIDE SEQUENCE</scope>
</reference>
<evidence type="ECO:0000256" key="2">
    <source>
        <dbReference type="ARBA" id="ARBA00022801"/>
    </source>
</evidence>
<accession>A0A1Z1C474</accession>